<feature type="compositionally biased region" description="Polar residues" evidence="1">
    <location>
        <begin position="710"/>
        <end position="719"/>
    </location>
</feature>
<feature type="compositionally biased region" description="Basic and acidic residues" evidence="1">
    <location>
        <begin position="726"/>
        <end position="738"/>
    </location>
</feature>
<sequence length="893" mass="96955">MPDPMDPESSDSDVSVGGGDEYRFASPLTAPIPLPPPPSKQALESSDALQARLDELQRVEEHNFKKYDLLKAKRARKDEKIRRKREIQDKKWAAIIDARQRRDARIEARRKREDAAFSQFFDHELEEEENHLRRRLKRLKRGLPPEESPQPGVRSISSASMSPPGPSLSTLPPPPKRHQVGPPGQPDAINPSQSRPPPSSSLPAPSKSTAPGAPYSSYYRDPSSSYSRPFHHSSSYSTTPNTASTTTTTTNGLAQSSQPPTDRPQLNHLGRPASPLSRTIPSTQSPATPAAAASTMPPRQTSSSYDTRPPPTTSSGFASINAPPTSGFATINPRHAVTPPASHAGVPRPGPELEATKAPGHQIVNKSLDNNRFHPYNNSAPNSGSAPSSTSTTKRTPSTTHPYQMSEAFANRHHHCERVDSLNRGIWTSYGVGGTQENPTGPAVEMYLRCNHDGCSRIDWRTVHGLQCHIVKNHDQPKGTIGSLDKALEKYGVPVKEVEDYEREHGRGTAGQLADPKNHKIKIKTKEVLAPGPSPYVRKSTPGSYGIDPQARPAGYRPSPASTESPTMSDGVKHSPLTAMTNGFQKFAPSPSDDDAARKSTPQTATSSPASAFTAIRPDWHHSSAFSQQTPSRIEPEPKRLQGDFGMTDVAVKEQPPSSRPEIPNGQMQPAPPLPVDPKTSRPESSGTLSVVEPSMPITAPEIPAAVRTEPSNPQSTTLPPIPNHTKTEETDKTEPRGDGPAPALHTTPDKDGDVHMTEMTEEVLERKADEKVNGLESEKLPANEGPAQTEDTTEDHSETIIVDGDAGKDANASAARKSSIQSPVMTKTTLPLTPGSARRLSRRSSLARKSADAEAENEKDEKDDKDEKSERDSVRNEPRRSISGRLLRRGRV</sequence>
<organism evidence="2 3">
    <name type="scientific">Rhinocladiella mackenziei CBS 650.93</name>
    <dbReference type="NCBI Taxonomy" id="1442369"/>
    <lineage>
        <taxon>Eukaryota</taxon>
        <taxon>Fungi</taxon>
        <taxon>Dikarya</taxon>
        <taxon>Ascomycota</taxon>
        <taxon>Pezizomycotina</taxon>
        <taxon>Eurotiomycetes</taxon>
        <taxon>Chaetothyriomycetidae</taxon>
        <taxon>Chaetothyriales</taxon>
        <taxon>Herpotrichiellaceae</taxon>
        <taxon>Rhinocladiella</taxon>
    </lineage>
</organism>
<feature type="compositionally biased region" description="Low complexity" evidence="1">
    <location>
        <begin position="377"/>
        <end position="401"/>
    </location>
</feature>
<feature type="compositionally biased region" description="Basic and acidic residues" evidence="1">
    <location>
        <begin position="748"/>
        <end position="782"/>
    </location>
</feature>
<feature type="compositionally biased region" description="Polar residues" evidence="1">
    <location>
        <begin position="817"/>
        <end position="832"/>
    </location>
</feature>
<protein>
    <submittedName>
        <fullName evidence="2">Uncharacterized protein</fullName>
    </submittedName>
</protein>
<feature type="compositionally biased region" description="Basic and acidic residues" evidence="1">
    <location>
        <begin position="860"/>
        <end position="881"/>
    </location>
</feature>
<feature type="compositionally biased region" description="Basic residues" evidence="1">
    <location>
        <begin position="132"/>
        <end position="141"/>
    </location>
</feature>
<feature type="compositionally biased region" description="Low complexity" evidence="1">
    <location>
        <begin position="201"/>
        <end position="250"/>
    </location>
</feature>
<feature type="compositionally biased region" description="Polar residues" evidence="1">
    <location>
        <begin position="313"/>
        <end position="329"/>
    </location>
</feature>
<dbReference type="OrthoDB" id="4159571at2759"/>
<evidence type="ECO:0000256" key="1">
    <source>
        <dbReference type="SAM" id="MobiDB-lite"/>
    </source>
</evidence>
<feature type="compositionally biased region" description="Basic and acidic residues" evidence="1">
    <location>
        <begin position="100"/>
        <end position="115"/>
    </location>
</feature>
<accession>A0A0D2IQV1</accession>
<dbReference type="STRING" id="1442369.A0A0D2IQV1"/>
<evidence type="ECO:0000313" key="2">
    <source>
        <dbReference type="EMBL" id="KIX05531.1"/>
    </source>
</evidence>
<gene>
    <name evidence="2" type="ORF">Z518_06403</name>
</gene>
<feature type="compositionally biased region" description="Acidic residues" evidence="1">
    <location>
        <begin position="1"/>
        <end position="11"/>
    </location>
</feature>
<dbReference type="VEuPathDB" id="FungiDB:Z518_06403"/>
<feature type="region of interest" description="Disordered" evidence="1">
    <location>
        <begin position="1"/>
        <end position="45"/>
    </location>
</feature>
<name>A0A0D2IQV1_9EURO</name>
<dbReference type="EMBL" id="KN847478">
    <property type="protein sequence ID" value="KIX05531.1"/>
    <property type="molecule type" value="Genomic_DNA"/>
</dbReference>
<feature type="region of interest" description="Disordered" evidence="1">
    <location>
        <begin position="100"/>
        <end position="401"/>
    </location>
</feature>
<dbReference type="HOGENOM" id="CLU_318320_0_0_1"/>
<feature type="compositionally biased region" description="Pro residues" evidence="1">
    <location>
        <begin position="30"/>
        <end position="39"/>
    </location>
</feature>
<dbReference type="Proteomes" id="UP000053617">
    <property type="component" value="Unassembled WGS sequence"/>
</dbReference>
<feature type="compositionally biased region" description="Pro residues" evidence="1">
    <location>
        <begin position="163"/>
        <end position="174"/>
    </location>
</feature>
<proteinExistence type="predicted"/>
<keyword evidence="3" id="KW-1185">Reference proteome</keyword>
<dbReference type="GeneID" id="25294474"/>
<feature type="compositionally biased region" description="Polar residues" evidence="1">
    <location>
        <begin position="251"/>
        <end position="260"/>
    </location>
</feature>
<feature type="region of interest" description="Disordered" evidence="1">
    <location>
        <begin position="525"/>
        <end position="893"/>
    </location>
</feature>
<dbReference type="RefSeq" id="XP_013272667.1">
    <property type="nucleotide sequence ID" value="XM_013417213.1"/>
</dbReference>
<dbReference type="AlphaFoldDB" id="A0A0D2IQV1"/>
<evidence type="ECO:0000313" key="3">
    <source>
        <dbReference type="Proteomes" id="UP000053617"/>
    </source>
</evidence>
<feature type="compositionally biased region" description="Low complexity" evidence="1">
    <location>
        <begin position="600"/>
        <end position="615"/>
    </location>
</feature>
<reference evidence="2 3" key="1">
    <citation type="submission" date="2015-01" db="EMBL/GenBank/DDBJ databases">
        <title>The Genome Sequence of Rhinocladiella mackenzie CBS 650.93.</title>
        <authorList>
            <consortium name="The Broad Institute Genomics Platform"/>
            <person name="Cuomo C."/>
            <person name="de Hoog S."/>
            <person name="Gorbushina A."/>
            <person name="Stielow B."/>
            <person name="Teixiera M."/>
            <person name="Abouelleil A."/>
            <person name="Chapman S.B."/>
            <person name="Priest M."/>
            <person name="Young S.K."/>
            <person name="Wortman J."/>
            <person name="Nusbaum C."/>
            <person name="Birren B."/>
        </authorList>
    </citation>
    <scope>NUCLEOTIDE SEQUENCE [LARGE SCALE GENOMIC DNA]</scope>
    <source>
        <strain evidence="2 3">CBS 650.93</strain>
    </source>
</reference>
<feature type="compositionally biased region" description="Low complexity" evidence="1">
    <location>
        <begin position="281"/>
        <end position="298"/>
    </location>
</feature>